<evidence type="ECO:0000256" key="2">
    <source>
        <dbReference type="ARBA" id="ARBA00022857"/>
    </source>
</evidence>
<evidence type="ECO:0000313" key="5">
    <source>
        <dbReference type="Proteomes" id="UP001270362"/>
    </source>
</evidence>
<dbReference type="GO" id="GO:0016491">
    <property type="term" value="F:oxidoreductase activity"/>
    <property type="evidence" value="ECO:0007669"/>
    <property type="project" value="UniProtKB-KW"/>
</dbReference>
<dbReference type="SUPFAM" id="SSF51735">
    <property type="entry name" value="NAD(P)-binding Rossmann-fold domains"/>
    <property type="match status" value="1"/>
</dbReference>
<dbReference type="Gene3D" id="3.40.50.720">
    <property type="entry name" value="NAD(P)-binding Rossmann-like Domain"/>
    <property type="match status" value="1"/>
</dbReference>
<comment type="similarity">
    <text evidence="1">Belongs to the short-chain dehydrogenases/reductases (SDR) family.</text>
</comment>
<evidence type="ECO:0000256" key="3">
    <source>
        <dbReference type="ARBA" id="ARBA00023002"/>
    </source>
</evidence>
<protein>
    <submittedName>
        <fullName evidence="4">Uncharacterized protein</fullName>
    </submittedName>
</protein>
<accession>A0AAE1CHM6</accession>
<dbReference type="EMBL" id="JAULSO010000001">
    <property type="protein sequence ID" value="KAK3695006.1"/>
    <property type="molecule type" value="Genomic_DNA"/>
</dbReference>
<keyword evidence="2" id="KW-0521">NADP</keyword>
<evidence type="ECO:0000256" key="1">
    <source>
        <dbReference type="ARBA" id="ARBA00006484"/>
    </source>
</evidence>
<comment type="caution">
    <text evidence="4">The sequence shown here is derived from an EMBL/GenBank/DDBJ whole genome shotgun (WGS) entry which is preliminary data.</text>
</comment>
<dbReference type="AlphaFoldDB" id="A0AAE1CHM6"/>
<organism evidence="4 5">
    <name type="scientific">Podospora appendiculata</name>
    <dbReference type="NCBI Taxonomy" id="314037"/>
    <lineage>
        <taxon>Eukaryota</taxon>
        <taxon>Fungi</taxon>
        <taxon>Dikarya</taxon>
        <taxon>Ascomycota</taxon>
        <taxon>Pezizomycotina</taxon>
        <taxon>Sordariomycetes</taxon>
        <taxon>Sordariomycetidae</taxon>
        <taxon>Sordariales</taxon>
        <taxon>Podosporaceae</taxon>
        <taxon>Podospora</taxon>
    </lineage>
</organism>
<name>A0AAE1CHM6_9PEZI</name>
<keyword evidence="5" id="KW-1185">Reference proteome</keyword>
<sequence length="181" mass="19516">MACPRRARPNSWPSTTTTTTVCIQSSLQGCNHSNGQHSSCTDLAQLMAQLMAPMINTRWPAEADQAPRLSNLPSATPYLSGPAMETPTTIALVTGANQGIGYEIAKKLEEGFGREVRDRCVPYSASKAALNFLVAEYARRYSGDRTWKFNAACPGWCRTRITGFSGLDSPAAGAEVPCRLA</sequence>
<dbReference type="PROSITE" id="PS51257">
    <property type="entry name" value="PROKAR_LIPOPROTEIN"/>
    <property type="match status" value="1"/>
</dbReference>
<reference evidence="4" key="2">
    <citation type="submission" date="2023-06" db="EMBL/GenBank/DDBJ databases">
        <authorList>
            <consortium name="Lawrence Berkeley National Laboratory"/>
            <person name="Haridas S."/>
            <person name="Hensen N."/>
            <person name="Bonometti L."/>
            <person name="Westerberg I."/>
            <person name="Brannstrom I.O."/>
            <person name="Guillou S."/>
            <person name="Cros-Aarteil S."/>
            <person name="Calhoun S."/>
            <person name="Kuo A."/>
            <person name="Mondo S."/>
            <person name="Pangilinan J."/>
            <person name="Riley R."/>
            <person name="Labutti K."/>
            <person name="Andreopoulos B."/>
            <person name="Lipzen A."/>
            <person name="Chen C."/>
            <person name="Yanf M."/>
            <person name="Daum C."/>
            <person name="Ng V."/>
            <person name="Clum A."/>
            <person name="Steindorff A."/>
            <person name="Ohm R."/>
            <person name="Martin F."/>
            <person name="Silar P."/>
            <person name="Natvig D."/>
            <person name="Lalanne C."/>
            <person name="Gautier V."/>
            <person name="Ament-Velasquez S.L."/>
            <person name="Kruys A."/>
            <person name="Hutchinson M.I."/>
            <person name="Powell A.J."/>
            <person name="Barry K."/>
            <person name="Miller A.N."/>
            <person name="Grigoriev I.V."/>
            <person name="Debuchy R."/>
            <person name="Gladieux P."/>
            <person name="Thoren M.H."/>
            <person name="Johannesson H."/>
        </authorList>
    </citation>
    <scope>NUCLEOTIDE SEQUENCE</scope>
    <source>
        <strain evidence="4">CBS 314.62</strain>
    </source>
</reference>
<reference evidence="4" key="1">
    <citation type="journal article" date="2023" name="Mol. Phylogenet. Evol.">
        <title>Genome-scale phylogeny and comparative genomics of the fungal order Sordariales.</title>
        <authorList>
            <person name="Hensen N."/>
            <person name="Bonometti L."/>
            <person name="Westerberg I."/>
            <person name="Brannstrom I.O."/>
            <person name="Guillou S."/>
            <person name="Cros-Aarteil S."/>
            <person name="Calhoun S."/>
            <person name="Haridas S."/>
            <person name="Kuo A."/>
            <person name="Mondo S."/>
            <person name="Pangilinan J."/>
            <person name="Riley R."/>
            <person name="LaButti K."/>
            <person name="Andreopoulos B."/>
            <person name="Lipzen A."/>
            <person name="Chen C."/>
            <person name="Yan M."/>
            <person name="Daum C."/>
            <person name="Ng V."/>
            <person name="Clum A."/>
            <person name="Steindorff A."/>
            <person name="Ohm R.A."/>
            <person name="Martin F."/>
            <person name="Silar P."/>
            <person name="Natvig D.O."/>
            <person name="Lalanne C."/>
            <person name="Gautier V."/>
            <person name="Ament-Velasquez S.L."/>
            <person name="Kruys A."/>
            <person name="Hutchinson M.I."/>
            <person name="Powell A.J."/>
            <person name="Barry K."/>
            <person name="Miller A.N."/>
            <person name="Grigoriev I.V."/>
            <person name="Debuchy R."/>
            <person name="Gladieux P."/>
            <person name="Hiltunen Thoren M."/>
            <person name="Johannesson H."/>
        </authorList>
    </citation>
    <scope>NUCLEOTIDE SEQUENCE</scope>
    <source>
        <strain evidence="4">CBS 314.62</strain>
    </source>
</reference>
<dbReference type="PANTHER" id="PTHR43963">
    <property type="entry name" value="CARBONYL REDUCTASE 1-RELATED"/>
    <property type="match status" value="1"/>
</dbReference>
<proteinExistence type="inferred from homology"/>
<dbReference type="Proteomes" id="UP001270362">
    <property type="component" value="Unassembled WGS sequence"/>
</dbReference>
<keyword evidence="3" id="KW-0560">Oxidoreductase</keyword>
<gene>
    <name evidence="4" type="ORF">B0T22DRAFT_89662</name>
</gene>
<dbReference type="InterPro" id="IPR036291">
    <property type="entry name" value="NAD(P)-bd_dom_sf"/>
</dbReference>
<dbReference type="PANTHER" id="PTHR43963:SF6">
    <property type="entry name" value="CHAIN DEHYDROGENASE FAMILY PROTEIN, PUTATIVE (AFU_ORTHOLOGUE AFUA_3G15350)-RELATED"/>
    <property type="match status" value="1"/>
</dbReference>
<evidence type="ECO:0000313" key="4">
    <source>
        <dbReference type="EMBL" id="KAK3695006.1"/>
    </source>
</evidence>